<dbReference type="SMART" id="SM00867">
    <property type="entry name" value="YceI"/>
    <property type="match status" value="1"/>
</dbReference>
<comment type="caution">
    <text evidence="2">The sequence shown here is derived from an EMBL/GenBank/DDBJ whole genome shotgun (WGS) entry which is preliminary data.</text>
</comment>
<protein>
    <submittedName>
        <fullName evidence="2">YceI family protein</fullName>
    </submittedName>
</protein>
<dbReference type="InterPro" id="IPR007372">
    <property type="entry name" value="Lipid/polyisoprenoid-bd_YceI"/>
</dbReference>
<dbReference type="AlphaFoldDB" id="A0A369Q0V3"/>
<dbReference type="PANTHER" id="PTHR34406">
    <property type="entry name" value="PROTEIN YCEI"/>
    <property type="match status" value="1"/>
</dbReference>
<dbReference type="SUPFAM" id="SSF101874">
    <property type="entry name" value="YceI-like"/>
    <property type="match status" value="1"/>
</dbReference>
<dbReference type="Gene3D" id="2.40.128.110">
    <property type="entry name" value="Lipid/polyisoprenoid-binding, YceI-like"/>
    <property type="match status" value="1"/>
</dbReference>
<feature type="domain" description="Lipid/polyisoprenoid-binding YceI-like" evidence="1">
    <location>
        <begin position="43"/>
        <end position="205"/>
    </location>
</feature>
<accession>A0A369Q0V3</accession>
<organism evidence="2 3">
    <name type="scientific">Pedobacter chinensis</name>
    <dbReference type="NCBI Taxonomy" id="2282421"/>
    <lineage>
        <taxon>Bacteria</taxon>
        <taxon>Pseudomonadati</taxon>
        <taxon>Bacteroidota</taxon>
        <taxon>Sphingobacteriia</taxon>
        <taxon>Sphingobacteriales</taxon>
        <taxon>Sphingobacteriaceae</taxon>
        <taxon>Pedobacter</taxon>
    </lineage>
</organism>
<dbReference type="RefSeq" id="WP_115403433.1">
    <property type="nucleotide sequence ID" value="NZ_QPKV01000005.1"/>
</dbReference>
<dbReference type="OrthoDB" id="9794147at2"/>
<dbReference type="Proteomes" id="UP000253961">
    <property type="component" value="Unassembled WGS sequence"/>
</dbReference>
<sequence length="206" mass="22470">MKKFSFPNQPVFTIKLLFLFCIAAGTINNLHAQVIYKLSSAKENIVKVSGKSNVHDWNMIAQNPTCEASFGPLTSDDVPKSLSALSFTVNAKSLKSEHESMDSRTYKTIKADAFPQITFKLSDAVITPLQKGKFSIKASGTLTIAGVSKTISLLANGEVKPDNVIVCSGQEKIKLTDYNIQPPSFMLGAMKVADDLTISFTLNFKK</sequence>
<evidence type="ECO:0000313" key="3">
    <source>
        <dbReference type="Proteomes" id="UP000253961"/>
    </source>
</evidence>
<evidence type="ECO:0000259" key="1">
    <source>
        <dbReference type="SMART" id="SM00867"/>
    </source>
</evidence>
<dbReference type="Pfam" id="PF04264">
    <property type="entry name" value="YceI"/>
    <property type="match status" value="1"/>
</dbReference>
<dbReference type="EMBL" id="QPKV01000005">
    <property type="protein sequence ID" value="RDC55968.1"/>
    <property type="molecule type" value="Genomic_DNA"/>
</dbReference>
<dbReference type="InterPro" id="IPR036761">
    <property type="entry name" value="TTHA0802/YceI-like_sf"/>
</dbReference>
<name>A0A369Q0V3_9SPHI</name>
<proteinExistence type="predicted"/>
<dbReference type="PANTHER" id="PTHR34406:SF1">
    <property type="entry name" value="PROTEIN YCEI"/>
    <property type="match status" value="1"/>
</dbReference>
<evidence type="ECO:0000313" key="2">
    <source>
        <dbReference type="EMBL" id="RDC55968.1"/>
    </source>
</evidence>
<gene>
    <name evidence="2" type="ORF">DU508_14020</name>
</gene>
<keyword evidence="3" id="KW-1185">Reference proteome</keyword>
<reference evidence="2 3" key="1">
    <citation type="submission" date="2018-07" db="EMBL/GenBank/DDBJ databases">
        <title>Pedobacter sp. nov., isolated from soil.</title>
        <authorList>
            <person name="Zhou L.Y."/>
            <person name="Du Z.J."/>
        </authorList>
    </citation>
    <scope>NUCLEOTIDE SEQUENCE [LARGE SCALE GENOMIC DNA]</scope>
    <source>
        <strain evidence="2 3">JDX94</strain>
    </source>
</reference>